<dbReference type="Gene3D" id="1.10.4030.10">
    <property type="entry name" value="Porin chaperone SurA, peptide-binding domain"/>
    <property type="match status" value="1"/>
</dbReference>
<evidence type="ECO:0000256" key="11">
    <source>
        <dbReference type="SAM" id="SignalP"/>
    </source>
</evidence>
<evidence type="ECO:0000256" key="7">
    <source>
        <dbReference type="ARBA" id="ARBA00030642"/>
    </source>
</evidence>
<proteinExistence type="predicted"/>
<dbReference type="SUPFAM" id="SSF109998">
    <property type="entry name" value="Triger factor/SurA peptide-binding domain-like"/>
    <property type="match status" value="1"/>
</dbReference>
<keyword evidence="2 11" id="KW-0732">Signal</keyword>
<reference evidence="13 14" key="1">
    <citation type="submission" date="2020-05" db="EMBL/GenBank/DDBJ databases">
        <title>Azospirillum oleiclasticum sp. nov, a nitrogen-fixing and heavy crude oil-emulsifying bacterium isolated from the crude oil of Yumen Oilfield.</title>
        <authorList>
            <person name="Wu D."/>
            <person name="Cai M."/>
            <person name="Zhang X."/>
        </authorList>
    </citation>
    <scope>NUCLEOTIDE SEQUENCE [LARGE SCALE GENOMIC DNA]</scope>
    <source>
        <strain evidence="13 14">ROY-1-1-2</strain>
    </source>
</reference>
<organism evidence="13 14">
    <name type="scientific">Azospirillum oleiclasticum</name>
    <dbReference type="NCBI Taxonomy" id="2735135"/>
    <lineage>
        <taxon>Bacteria</taxon>
        <taxon>Pseudomonadati</taxon>
        <taxon>Pseudomonadota</taxon>
        <taxon>Alphaproteobacteria</taxon>
        <taxon>Rhodospirillales</taxon>
        <taxon>Azospirillaceae</taxon>
        <taxon>Azospirillum</taxon>
    </lineage>
</organism>
<keyword evidence="3" id="KW-0574">Periplasm</keyword>
<protein>
    <recommendedName>
        <fullName evidence="1">Parvulin-like PPIase</fullName>
    </recommendedName>
    <alternativeName>
        <fullName evidence="7">Peptidyl-prolyl cis-trans isomerase plp</fullName>
    </alternativeName>
    <alternativeName>
        <fullName evidence="8">Rotamase plp</fullName>
    </alternativeName>
</protein>
<feature type="region of interest" description="Disordered" evidence="10">
    <location>
        <begin position="295"/>
        <end position="320"/>
    </location>
</feature>
<keyword evidence="14" id="KW-1185">Reference proteome</keyword>
<name>A0ABX2T5X3_9PROT</name>
<dbReference type="Proteomes" id="UP000584642">
    <property type="component" value="Unassembled WGS sequence"/>
</dbReference>
<feature type="signal peptide" evidence="11">
    <location>
        <begin position="1"/>
        <end position="29"/>
    </location>
</feature>
<feature type="region of interest" description="Disordered" evidence="10">
    <location>
        <begin position="426"/>
        <end position="455"/>
    </location>
</feature>
<evidence type="ECO:0000256" key="9">
    <source>
        <dbReference type="PROSITE-ProRule" id="PRU00278"/>
    </source>
</evidence>
<feature type="compositionally biased region" description="Pro residues" evidence="10">
    <location>
        <begin position="302"/>
        <end position="314"/>
    </location>
</feature>
<dbReference type="InterPro" id="IPR000297">
    <property type="entry name" value="PPIase_PpiC"/>
</dbReference>
<comment type="caution">
    <text evidence="13">The sequence shown here is derived from an EMBL/GenBank/DDBJ whole genome shotgun (WGS) entry which is preliminary data.</text>
</comment>
<accession>A0ABX2T5X3</accession>
<evidence type="ECO:0000259" key="12">
    <source>
        <dbReference type="PROSITE" id="PS50198"/>
    </source>
</evidence>
<gene>
    <name evidence="13" type="ORF">HND93_07000</name>
</gene>
<keyword evidence="6 9" id="KW-0413">Isomerase</keyword>
<evidence type="ECO:0000313" key="13">
    <source>
        <dbReference type="EMBL" id="NYZ19452.1"/>
    </source>
</evidence>
<feature type="domain" description="PpiC" evidence="12">
    <location>
        <begin position="194"/>
        <end position="292"/>
    </location>
</feature>
<keyword evidence="4 9" id="KW-0697">Rotamase</keyword>
<dbReference type="GO" id="GO:0016853">
    <property type="term" value="F:isomerase activity"/>
    <property type="evidence" value="ECO:0007669"/>
    <property type="project" value="UniProtKB-KW"/>
</dbReference>
<evidence type="ECO:0000256" key="8">
    <source>
        <dbReference type="ARBA" id="ARBA00031484"/>
    </source>
</evidence>
<dbReference type="InterPro" id="IPR027304">
    <property type="entry name" value="Trigger_fact/SurA_dom_sf"/>
</dbReference>
<evidence type="ECO:0000313" key="14">
    <source>
        <dbReference type="Proteomes" id="UP000584642"/>
    </source>
</evidence>
<dbReference type="Gene3D" id="3.10.50.40">
    <property type="match status" value="1"/>
</dbReference>
<dbReference type="PANTHER" id="PTHR47637:SF1">
    <property type="entry name" value="CHAPERONE SURA"/>
    <property type="match status" value="1"/>
</dbReference>
<evidence type="ECO:0000256" key="1">
    <source>
        <dbReference type="ARBA" id="ARBA00018370"/>
    </source>
</evidence>
<evidence type="ECO:0000256" key="2">
    <source>
        <dbReference type="ARBA" id="ARBA00022729"/>
    </source>
</evidence>
<dbReference type="PROSITE" id="PS50198">
    <property type="entry name" value="PPIC_PPIASE_2"/>
    <property type="match status" value="1"/>
</dbReference>
<keyword evidence="5" id="KW-0143">Chaperone</keyword>
<dbReference type="Pfam" id="PF00639">
    <property type="entry name" value="Rotamase"/>
    <property type="match status" value="1"/>
</dbReference>
<sequence length="486" mass="53236">MPSLRAVRSLLAATTAVLVAGMVAQPAAAQQRAATQPAAARPAAGPGTQSERIAAVVNEDVVSMSDVYARIRLALLNAGLPDSQESRQRLVPQVMRQLVDERLQVQEAKRIGITVTDKEVDESVGRIAEQNGMNRQQLQKVLSDRGTPMSTLRDQLRSTLAWQKLLQRKIRQEVVIGDDEIDAALERMKENIGKPEYLVAEIFLSVDNPAQEDEVRRVAERLSDEIRRGGNFAAVARQFSQSAGAATGGDMGWIRQGELRPELDEALRKMRPGTLSPPVRTADGYHVLLVRSQRTVGSNAPPEMPRPQPAAAPRPEPRPDINRTKVQLAQMIFPVLEPTDAGRKAAKDRAEAARKSIRSCGDFIEKARASGIPEAGDMGMLNAKDLPKPLQQLVVNIPVGQPSPVLNSAAASILLIVCKRDMPMIEPPAPAAAPPPPPPPPPVQPAKTTLPTRDEIERELVNERAEMLSRRYLRDLRRSAFIEYRT</sequence>
<dbReference type="RefSeq" id="WP_180281196.1">
    <property type="nucleotide sequence ID" value="NZ_JABFDB010000002.1"/>
</dbReference>
<evidence type="ECO:0000256" key="6">
    <source>
        <dbReference type="ARBA" id="ARBA00023235"/>
    </source>
</evidence>
<dbReference type="EMBL" id="JABFDB010000002">
    <property type="protein sequence ID" value="NYZ19452.1"/>
    <property type="molecule type" value="Genomic_DNA"/>
</dbReference>
<dbReference type="Pfam" id="PF09312">
    <property type="entry name" value="SurA_N"/>
    <property type="match status" value="1"/>
</dbReference>
<evidence type="ECO:0000256" key="4">
    <source>
        <dbReference type="ARBA" id="ARBA00023110"/>
    </source>
</evidence>
<evidence type="ECO:0000256" key="5">
    <source>
        <dbReference type="ARBA" id="ARBA00023186"/>
    </source>
</evidence>
<dbReference type="SUPFAM" id="SSF54534">
    <property type="entry name" value="FKBP-like"/>
    <property type="match status" value="2"/>
</dbReference>
<dbReference type="InterPro" id="IPR046357">
    <property type="entry name" value="PPIase_dom_sf"/>
</dbReference>
<feature type="chain" id="PRO_5046090163" description="Parvulin-like PPIase" evidence="11">
    <location>
        <begin position="30"/>
        <end position="486"/>
    </location>
</feature>
<dbReference type="InterPro" id="IPR015391">
    <property type="entry name" value="SurA_N"/>
</dbReference>
<evidence type="ECO:0000256" key="10">
    <source>
        <dbReference type="SAM" id="MobiDB-lite"/>
    </source>
</evidence>
<dbReference type="InterPro" id="IPR050280">
    <property type="entry name" value="OMP_Chaperone_SurA"/>
</dbReference>
<evidence type="ECO:0000256" key="3">
    <source>
        <dbReference type="ARBA" id="ARBA00022764"/>
    </source>
</evidence>
<feature type="compositionally biased region" description="Pro residues" evidence="10">
    <location>
        <begin position="426"/>
        <end position="444"/>
    </location>
</feature>
<dbReference type="PANTHER" id="PTHR47637">
    <property type="entry name" value="CHAPERONE SURA"/>
    <property type="match status" value="1"/>
</dbReference>